<sequence length="119" mass="12748">MGDRGTRTGALISAFALAGALGAVVVPETVAAADRCNHARGPGGRTDGGFVQDNVTMYKGPGFSCDVKSTGDRDDDLTYICYASNDTSGTWTYLYNRTQNVRGWVKDSYLLENGSYDEC</sequence>
<dbReference type="Proteomes" id="UP001501676">
    <property type="component" value="Unassembled WGS sequence"/>
</dbReference>
<accession>A0ABP6SXV7</accession>
<dbReference type="EMBL" id="BAAAYN010000017">
    <property type="protein sequence ID" value="GAA3386637.1"/>
    <property type="molecule type" value="Genomic_DNA"/>
</dbReference>
<evidence type="ECO:0000313" key="1">
    <source>
        <dbReference type="EMBL" id="GAA3386637.1"/>
    </source>
</evidence>
<evidence type="ECO:0000313" key="2">
    <source>
        <dbReference type="Proteomes" id="UP001501676"/>
    </source>
</evidence>
<comment type="caution">
    <text evidence="1">The sequence shown here is derived from an EMBL/GenBank/DDBJ whole genome shotgun (WGS) entry which is preliminary data.</text>
</comment>
<gene>
    <name evidence="1" type="ORF">GCM10020369_25430</name>
</gene>
<evidence type="ECO:0008006" key="3">
    <source>
        <dbReference type="Google" id="ProtNLM"/>
    </source>
</evidence>
<organism evidence="1 2">
    <name type="scientific">Cryptosporangium minutisporangium</name>
    <dbReference type="NCBI Taxonomy" id="113569"/>
    <lineage>
        <taxon>Bacteria</taxon>
        <taxon>Bacillati</taxon>
        <taxon>Actinomycetota</taxon>
        <taxon>Actinomycetes</taxon>
        <taxon>Cryptosporangiales</taxon>
        <taxon>Cryptosporangiaceae</taxon>
        <taxon>Cryptosporangium</taxon>
    </lineage>
</organism>
<name>A0ABP6SXV7_9ACTN</name>
<dbReference type="RefSeq" id="WP_345728255.1">
    <property type="nucleotide sequence ID" value="NZ_BAAAYN010000017.1"/>
</dbReference>
<protein>
    <recommendedName>
        <fullName evidence="3">SH3 domain-containing protein</fullName>
    </recommendedName>
</protein>
<keyword evidence="2" id="KW-1185">Reference proteome</keyword>
<proteinExistence type="predicted"/>
<reference evidence="2" key="1">
    <citation type="journal article" date="2019" name="Int. J. Syst. Evol. Microbiol.">
        <title>The Global Catalogue of Microorganisms (GCM) 10K type strain sequencing project: providing services to taxonomists for standard genome sequencing and annotation.</title>
        <authorList>
            <consortium name="The Broad Institute Genomics Platform"/>
            <consortium name="The Broad Institute Genome Sequencing Center for Infectious Disease"/>
            <person name="Wu L."/>
            <person name="Ma J."/>
        </authorList>
    </citation>
    <scope>NUCLEOTIDE SEQUENCE [LARGE SCALE GENOMIC DNA]</scope>
    <source>
        <strain evidence="2">JCM 9458</strain>
    </source>
</reference>